<organism evidence="2 3">
    <name type="scientific">Dehalococcoides mccartyi</name>
    <dbReference type="NCBI Taxonomy" id="61435"/>
    <lineage>
        <taxon>Bacteria</taxon>
        <taxon>Bacillati</taxon>
        <taxon>Chloroflexota</taxon>
        <taxon>Dehalococcoidia</taxon>
        <taxon>Dehalococcoidales</taxon>
        <taxon>Dehalococcoidaceae</taxon>
        <taxon>Dehalococcoides</taxon>
    </lineage>
</organism>
<sequence>MSSPKYLQRSSNGAAGFPLSTHMGHERKGLYKVFMMPVKPSCAL</sequence>
<reference evidence="2 3" key="1">
    <citation type="submission" date="2015-03" db="EMBL/GenBank/DDBJ databases">
        <title>Genomic characterization of Dehalococcoides mccartyi strain 11a5, an unusal plasmid-containing chloroethene dechlorinator.</title>
        <authorList>
            <person name="Zhao S."/>
            <person name="Ding C."/>
            <person name="He J."/>
        </authorList>
    </citation>
    <scope>NUCLEOTIDE SEQUENCE [LARGE SCALE GENOMIC DNA]</scope>
    <source>
        <strain evidence="2 3">11a5</strain>
    </source>
</reference>
<dbReference type="EMBL" id="CP011127">
    <property type="protein sequence ID" value="AMU86275.1"/>
    <property type="molecule type" value="Genomic_DNA"/>
</dbReference>
<protein>
    <submittedName>
        <fullName evidence="2">Uncharacterized protein</fullName>
    </submittedName>
</protein>
<dbReference type="AlphaFoldDB" id="A0A142VAL1"/>
<gene>
    <name evidence="2" type="ORF">Dm11a5_0449</name>
</gene>
<feature type="compositionally biased region" description="Polar residues" evidence="1">
    <location>
        <begin position="1"/>
        <end position="13"/>
    </location>
</feature>
<dbReference type="Proteomes" id="UP000076394">
    <property type="component" value="Chromosome"/>
</dbReference>
<dbReference type="PATRIC" id="fig|61435.8.peg.447"/>
<feature type="region of interest" description="Disordered" evidence="1">
    <location>
        <begin position="1"/>
        <end position="22"/>
    </location>
</feature>
<evidence type="ECO:0000256" key="1">
    <source>
        <dbReference type="SAM" id="MobiDB-lite"/>
    </source>
</evidence>
<name>A0A142VAL1_9CHLR</name>
<evidence type="ECO:0000313" key="3">
    <source>
        <dbReference type="Proteomes" id="UP000076394"/>
    </source>
</evidence>
<evidence type="ECO:0000313" key="2">
    <source>
        <dbReference type="EMBL" id="AMU86275.1"/>
    </source>
</evidence>
<proteinExistence type="predicted"/>
<accession>A0A142VAL1</accession>